<name>A0A2N9GIH8_FAGSY</name>
<feature type="region of interest" description="Disordered" evidence="1">
    <location>
        <begin position="19"/>
        <end position="40"/>
    </location>
</feature>
<feature type="compositionally biased region" description="Acidic residues" evidence="1">
    <location>
        <begin position="335"/>
        <end position="344"/>
    </location>
</feature>
<feature type="compositionally biased region" description="Low complexity" evidence="1">
    <location>
        <begin position="392"/>
        <end position="403"/>
    </location>
</feature>
<evidence type="ECO:0000259" key="2">
    <source>
        <dbReference type="Pfam" id="PF10536"/>
    </source>
</evidence>
<evidence type="ECO:0000256" key="1">
    <source>
        <dbReference type="SAM" id="MobiDB-lite"/>
    </source>
</evidence>
<proteinExistence type="predicted"/>
<gene>
    <name evidence="3" type="ORF">FSB_LOCUS30159</name>
</gene>
<dbReference type="GO" id="GO:0010073">
    <property type="term" value="P:meristem maintenance"/>
    <property type="evidence" value="ECO:0007669"/>
    <property type="project" value="InterPro"/>
</dbReference>
<dbReference type="EMBL" id="OIVN01002284">
    <property type="protein sequence ID" value="SPD02277.1"/>
    <property type="molecule type" value="Genomic_DNA"/>
</dbReference>
<feature type="region of interest" description="Disordered" evidence="1">
    <location>
        <begin position="371"/>
        <end position="435"/>
    </location>
</feature>
<dbReference type="InterPro" id="IPR044824">
    <property type="entry name" value="MAIN-like"/>
</dbReference>
<dbReference type="PANTHER" id="PTHR46033">
    <property type="entry name" value="PROTEIN MAIN-LIKE 2"/>
    <property type="match status" value="1"/>
</dbReference>
<feature type="region of interest" description="Disordered" evidence="1">
    <location>
        <begin position="306"/>
        <end position="344"/>
    </location>
</feature>
<organism evidence="3">
    <name type="scientific">Fagus sylvatica</name>
    <name type="common">Beechnut</name>
    <dbReference type="NCBI Taxonomy" id="28930"/>
    <lineage>
        <taxon>Eukaryota</taxon>
        <taxon>Viridiplantae</taxon>
        <taxon>Streptophyta</taxon>
        <taxon>Embryophyta</taxon>
        <taxon>Tracheophyta</taxon>
        <taxon>Spermatophyta</taxon>
        <taxon>Magnoliopsida</taxon>
        <taxon>eudicotyledons</taxon>
        <taxon>Gunneridae</taxon>
        <taxon>Pentapetalae</taxon>
        <taxon>rosids</taxon>
        <taxon>fabids</taxon>
        <taxon>Fagales</taxon>
        <taxon>Fagaceae</taxon>
        <taxon>Fagus</taxon>
    </lineage>
</organism>
<accession>A0A2N9GIH8</accession>
<evidence type="ECO:0000313" key="3">
    <source>
        <dbReference type="EMBL" id="SPD02277.1"/>
    </source>
</evidence>
<dbReference type="Pfam" id="PF10536">
    <property type="entry name" value="PMD"/>
    <property type="match status" value="1"/>
</dbReference>
<sequence>MAPGSRGAGAVFVCFSGEDSGQTGDATGEPRVPRRSWSRHLSNAPGLADQLVSESERLCARRRLSGRKNAFYSQRLALPTSCKVPDLRESELGLVRYGPANRGHRSVFGPFGGHFSDRRFRLDRVKAWRSESCTSCMHVSSFQRTQASRINFVASQEDSARKRGNVGGKSSGIFSTALFPSACFRVRGRRSSRYRISTILVSSESLCYLLFKVRLDLRASPFGVQMDILRVEKDRAGDEEAVRGSKGRVGAEDPDRRSVFAYASYRSQIGDDLALGDHPSLKSDNVTVWILKSKHVGDDLAWVTTQMSGRGSGSGGQRRSDRLAKGKAVAYEPESSPDTDDEYDAMEDVRTRADASIARNLQAELDAEAAGLASGATRPPRPPSRPGIVIGRSARPSSAPRRSTVTPTVAPPARSKRQRSDRTPLSTDPVLEDYAAPGFRYPPRGGIRPRYPVTTPVADTPLLTGLHDHPSSSVIRCEDPPASIGRGGWSDFCQLLEIARPEYRDFLAELGFGPFLSIRYVHVWHPLVRCWVERFFHHTGTIHLSTCVIGVLPVDWSAILGIRFGGRIPPSDPVPDFEALEILGIADLAAVVGKNLPSLRINYLRDLLRREIEEPPTELRYRQWVVYFIFSCFFGNDKSTVPTPIVGMFRDIDALRDYDWGALTYGFYIRGLRRFSRRQTASFLGFWQFTLFWAFEHFPVFAPSRLPAAPDSVFPLARRWDSAWIRRLTIRTLMECRTTMDCIRDIDIVFQPYSSLLVERPRGIQGRGVVLSADMDSISKVLGALDGREDHAADGWSRVVGSWAGRPWTAMSSSLLGSAGGDGPYADGGDLARWRDGPDAGGLGPEAEGLGLSGCRVGHSGCDHPEIRGLASGCRHSPRYWSWLVWFRSDFFSATS</sequence>
<reference evidence="3" key="1">
    <citation type="submission" date="2018-02" db="EMBL/GenBank/DDBJ databases">
        <authorList>
            <person name="Cohen D.B."/>
            <person name="Kent A.D."/>
        </authorList>
    </citation>
    <scope>NUCLEOTIDE SEQUENCE</scope>
</reference>
<protein>
    <recommendedName>
        <fullName evidence="2">Aminotransferase-like plant mobile domain-containing protein</fullName>
    </recommendedName>
</protein>
<dbReference type="AlphaFoldDB" id="A0A2N9GIH8"/>
<dbReference type="PANTHER" id="PTHR46033:SF8">
    <property type="entry name" value="PROTEIN MAINTENANCE OF MERISTEMS-LIKE"/>
    <property type="match status" value="1"/>
</dbReference>
<feature type="domain" description="Aminotransferase-like plant mobile" evidence="2">
    <location>
        <begin position="597"/>
        <end position="763"/>
    </location>
</feature>
<dbReference type="InterPro" id="IPR019557">
    <property type="entry name" value="AminoTfrase-like_pln_mobile"/>
</dbReference>